<organism evidence="2 3">
    <name type="scientific">Trichomonascus ciferrii</name>
    <dbReference type="NCBI Taxonomy" id="44093"/>
    <lineage>
        <taxon>Eukaryota</taxon>
        <taxon>Fungi</taxon>
        <taxon>Dikarya</taxon>
        <taxon>Ascomycota</taxon>
        <taxon>Saccharomycotina</taxon>
        <taxon>Dipodascomycetes</taxon>
        <taxon>Dipodascales</taxon>
        <taxon>Trichomonascaceae</taxon>
        <taxon>Trichomonascus</taxon>
        <taxon>Trichomonascus ciferrii complex</taxon>
    </lineage>
</organism>
<reference evidence="2" key="1">
    <citation type="journal article" date="2019" name="G3 (Bethesda)">
        <title>Genome Assemblies of Two Rare Opportunistic Yeast Pathogens: Diutina rugosa (syn. Candida rugosa) and Trichomonascus ciferrii (syn. Candida ciferrii).</title>
        <authorList>
            <person name="Mixao V."/>
            <person name="Saus E."/>
            <person name="Hansen A.P."/>
            <person name="Lass-Florl C."/>
            <person name="Gabaldon T."/>
        </authorList>
    </citation>
    <scope>NUCLEOTIDE SEQUENCE</scope>
    <source>
        <strain evidence="2">CBS 4856</strain>
    </source>
</reference>
<accession>A0A642V7E1</accession>
<proteinExistence type="predicted"/>
<sequence>MSRHPKVVPWRSEGEISLLRDWFYSNDCRERALSRVKAYQTRGPVPQSIETTANLVSAVLNDNERNDSYSVRLGYSMAIVRFVNGMLDPYQKSREAISMYTLAKFANLPSFFVELRHVATHEGLPSLELLREGTRRAIDWLWDNFWSLNSHDTAAAEMESAEYNIRRETVKELMRQWRRMRRSDPTKEVKPGDGSTDGQQYWKLVKEIQNALQKDEIAFMDTLYTMNVLIPTGKDGSVKKSALDPSIRLFDPLLDALNNDGFVDRLARYGLDMVDAQPGPFDWTPKEYREEQEEEQETSNKDYYSSIVHWIKHFITPRNKRGSKPWLDDADSLIEHCLESPRPWNVEILQHYVDKVPSANNRVKTLVQDMANQINFESTNSNKRKVEEIEAEVNSFSKRLRKEQDQTINDTPNEADDWSVCQNWSPRPIGVL</sequence>
<dbReference type="GO" id="GO:0004519">
    <property type="term" value="F:endonuclease activity"/>
    <property type="evidence" value="ECO:0007669"/>
    <property type="project" value="InterPro"/>
</dbReference>
<dbReference type="VEuPathDB" id="FungiDB:TRICI_001817"/>
<keyword evidence="3" id="KW-1185">Reference proteome</keyword>
<protein>
    <submittedName>
        <fullName evidence="2">Uncharacterized protein</fullName>
    </submittedName>
</protein>
<dbReference type="GO" id="GO:0090730">
    <property type="term" value="C:Las1 complex"/>
    <property type="evidence" value="ECO:0007669"/>
    <property type="project" value="InterPro"/>
</dbReference>
<feature type="region of interest" description="Disordered" evidence="1">
    <location>
        <begin position="401"/>
        <end position="420"/>
    </location>
</feature>
<name>A0A642V7E1_9ASCO</name>
<dbReference type="Proteomes" id="UP000761534">
    <property type="component" value="Unassembled WGS sequence"/>
</dbReference>
<comment type="caution">
    <text evidence="2">The sequence shown here is derived from an EMBL/GenBank/DDBJ whole genome shotgun (WGS) entry which is preliminary data.</text>
</comment>
<dbReference type="OrthoDB" id="10263222at2759"/>
<dbReference type="Pfam" id="PF04031">
    <property type="entry name" value="Las1"/>
    <property type="match status" value="1"/>
</dbReference>
<gene>
    <name evidence="2" type="ORF">TRICI_001817</name>
</gene>
<evidence type="ECO:0000313" key="3">
    <source>
        <dbReference type="Proteomes" id="UP000761534"/>
    </source>
</evidence>
<dbReference type="GO" id="GO:0000460">
    <property type="term" value="P:maturation of 5.8S rRNA"/>
    <property type="evidence" value="ECO:0007669"/>
    <property type="project" value="TreeGrafter"/>
</dbReference>
<evidence type="ECO:0000313" key="2">
    <source>
        <dbReference type="EMBL" id="KAA8916002.1"/>
    </source>
</evidence>
<dbReference type="AlphaFoldDB" id="A0A642V7E1"/>
<evidence type="ECO:0000256" key="1">
    <source>
        <dbReference type="SAM" id="MobiDB-lite"/>
    </source>
</evidence>
<dbReference type="EMBL" id="SWFS01000128">
    <property type="protein sequence ID" value="KAA8916002.1"/>
    <property type="molecule type" value="Genomic_DNA"/>
</dbReference>
<dbReference type="GO" id="GO:0030687">
    <property type="term" value="C:preribosome, large subunit precursor"/>
    <property type="evidence" value="ECO:0007669"/>
    <property type="project" value="TreeGrafter"/>
</dbReference>
<dbReference type="GO" id="GO:0000470">
    <property type="term" value="P:maturation of LSU-rRNA"/>
    <property type="evidence" value="ECO:0007669"/>
    <property type="project" value="TreeGrafter"/>
</dbReference>
<dbReference type="InterPro" id="IPR007174">
    <property type="entry name" value="Las1"/>
</dbReference>
<dbReference type="PANTHER" id="PTHR15002">
    <property type="entry name" value="RIBOSOMAL BIOGENESIS PROTEIN LAS1L"/>
    <property type="match status" value="1"/>
</dbReference>
<dbReference type="PANTHER" id="PTHR15002:SF0">
    <property type="entry name" value="RIBOSOMAL BIOGENESIS PROTEIN LAS1L"/>
    <property type="match status" value="1"/>
</dbReference>